<dbReference type="PANTHER" id="PTHR47434:SF1">
    <property type="entry name" value="PROTEIN PTST HOMOLOG 2, CHLOROPLASTIC"/>
    <property type="match status" value="1"/>
</dbReference>
<evidence type="ECO:0000313" key="5">
    <source>
        <dbReference type="Proteomes" id="UP000594638"/>
    </source>
</evidence>
<feature type="coiled-coil region" evidence="1">
    <location>
        <begin position="381"/>
        <end position="433"/>
    </location>
</feature>
<dbReference type="CDD" id="cd02859">
    <property type="entry name" value="E_set_AMPKbeta_like_N"/>
    <property type="match status" value="1"/>
</dbReference>
<dbReference type="SUPFAM" id="SSF81296">
    <property type="entry name" value="E set domains"/>
    <property type="match status" value="1"/>
</dbReference>
<evidence type="ECO:0000259" key="3">
    <source>
        <dbReference type="Pfam" id="PF16561"/>
    </source>
</evidence>
<dbReference type="AlphaFoldDB" id="A0A8S0T439"/>
<keyword evidence="5" id="KW-1185">Reference proteome</keyword>
<evidence type="ECO:0000256" key="1">
    <source>
        <dbReference type="SAM" id="Coils"/>
    </source>
</evidence>
<proteinExistence type="predicted"/>
<feature type="region of interest" description="Disordered" evidence="2">
    <location>
        <begin position="155"/>
        <end position="174"/>
    </location>
</feature>
<comment type="caution">
    <text evidence="4">The sequence shown here is derived from an EMBL/GenBank/DDBJ whole genome shotgun (WGS) entry which is preliminary data.</text>
</comment>
<feature type="domain" description="AMP-activated protein kinase glycogen-binding" evidence="3">
    <location>
        <begin position="433"/>
        <end position="509"/>
    </location>
</feature>
<name>A0A8S0T439_OLEEU</name>
<reference evidence="4 5" key="1">
    <citation type="submission" date="2019-12" db="EMBL/GenBank/DDBJ databases">
        <authorList>
            <person name="Alioto T."/>
            <person name="Alioto T."/>
            <person name="Gomez Garrido J."/>
        </authorList>
    </citation>
    <scope>NUCLEOTIDE SEQUENCE [LARGE SCALE GENOMIC DNA]</scope>
</reference>
<organism evidence="4 5">
    <name type="scientific">Olea europaea subsp. europaea</name>
    <dbReference type="NCBI Taxonomy" id="158383"/>
    <lineage>
        <taxon>Eukaryota</taxon>
        <taxon>Viridiplantae</taxon>
        <taxon>Streptophyta</taxon>
        <taxon>Embryophyta</taxon>
        <taxon>Tracheophyta</taxon>
        <taxon>Spermatophyta</taxon>
        <taxon>Magnoliopsida</taxon>
        <taxon>eudicotyledons</taxon>
        <taxon>Gunneridae</taxon>
        <taxon>Pentapetalae</taxon>
        <taxon>asterids</taxon>
        <taxon>lamiids</taxon>
        <taxon>Lamiales</taxon>
        <taxon>Oleaceae</taxon>
        <taxon>Oleeae</taxon>
        <taxon>Olea</taxon>
    </lineage>
</organism>
<keyword evidence="1" id="KW-0175">Coiled coil</keyword>
<dbReference type="InterPro" id="IPR014756">
    <property type="entry name" value="Ig_E-set"/>
</dbReference>
<evidence type="ECO:0000256" key="2">
    <source>
        <dbReference type="SAM" id="MobiDB-lite"/>
    </source>
</evidence>
<gene>
    <name evidence="4" type="ORF">OLEA9_A110321</name>
</gene>
<dbReference type="Gene3D" id="2.60.40.10">
    <property type="entry name" value="Immunoglobulins"/>
    <property type="match status" value="1"/>
</dbReference>
<dbReference type="InterPro" id="IPR013783">
    <property type="entry name" value="Ig-like_fold"/>
</dbReference>
<dbReference type="InterPro" id="IPR032640">
    <property type="entry name" value="AMPK1_CBM"/>
</dbReference>
<sequence length="518" mass="59213">MFTLITTRAHVTNSHHPLLHLNYLVTPSQFCVYNQKRRLRRYLKAANFCRSMRFLEVKRLRKIEGSNRSFRCFWRNKESDADAELEAEIMEFMDKSEKPSMFPTKEELLKAGRMDLVEAIKKKCGWYSLGWEGENVDEDADFKIEELQSRVESCSESSSLGEIDANSQLPSSSSGISLEIGAEEDAGIEGILGRLEKQRNADFGINLENYEFGTFASSQDERESRHVGTSIDVDIADPGKYIRLTSEFAHKGKLANPGGMISPSNEPEMWRTWSSRLTGFRDTHFEAADIFLSENQVERDKASINERIIAAEEYAEALDCHEGSNQNQVQTRLENMELELTTALQFLRSKKEGYIAKEVAGRSSSDLQKVSDAWEFQENELMNSQERLRSIRAKLAVLEGKVTLAIIDAQKILEEKQKRIDVARKALQLLRTVCIVWPKSASEVLLAGTFDGWTTQNECSIELQRKMEKSKTGIFSVYLKLYPGRYEIKFIVDGIWKVDPLRPITHNGRYENNLLIIT</sequence>
<accession>A0A8S0T439</accession>
<dbReference type="GO" id="GO:0009507">
    <property type="term" value="C:chloroplast"/>
    <property type="evidence" value="ECO:0007669"/>
    <property type="project" value="UniProtKB-ARBA"/>
</dbReference>
<dbReference type="OrthoDB" id="879056at2759"/>
<evidence type="ECO:0000313" key="4">
    <source>
        <dbReference type="EMBL" id="CAA3000122.1"/>
    </source>
</evidence>
<dbReference type="Proteomes" id="UP000594638">
    <property type="component" value="Unassembled WGS sequence"/>
</dbReference>
<dbReference type="Gramene" id="OE9A110321T1">
    <property type="protein sequence ID" value="OE9A110321C1"/>
    <property type="gene ID" value="OE9A110321"/>
</dbReference>
<protein>
    <recommendedName>
        <fullName evidence="3">AMP-activated protein kinase glycogen-binding domain-containing protein</fullName>
    </recommendedName>
</protein>
<dbReference type="Pfam" id="PF16561">
    <property type="entry name" value="AMPK1_CBM"/>
    <property type="match status" value="1"/>
</dbReference>
<dbReference type="EMBL" id="CACTIH010005671">
    <property type="protein sequence ID" value="CAA3000122.1"/>
    <property type="molecule type" value="Genomic_DNA"/>
</dbReference>
<dbReference type="PANTHER" id="PTHR47434">
    <property type="entry name" value="PROTEIN PTST HOMOLOG 3, CHLOROPLASTIC"/>
    <property type="match status" value="1"/>
</dbReference>